<proteinExistence type="predicted"/>
<reference evidence="1 2" key="1">
    <citation type="submission" date="2017-11" db="EMBL/GenBank/DDBJ databases">
        <title>Taxonomic description and genome sequences of Spirosoma HA7 sp. nov., isolated from pollen microhabitat of Corylus avellana.</title>
        <authorList>
            <person name="Ambika Manirajan B."/>
            <person name="Suarez C."/>
            <person name="Ratering S."/>
            <person name="Geissler-Plaum R."/>
            <person name="Cardinale M."/>
            <person name="Sylvia S."/>
        </authorList>
    </citation>
    <scope>NUCLEOTIDE SEQUENCE [LARGE SCALE GENOMIC DNA]</scope>
    <source>
        <strain evidence="1 2">HA7</strain>
    </source>
</reference>
<organism evidence="1 2">
    <name type="scientific">Spirosoma pollinicola</name>
    <dbReference type="NCBI Taxonomy" id="2057025"/>
    <lineage>
        <taxon>Bacteria</taxon>
        <taxon>Pseudomonadati</taxon>
        <taxon>Bacteroidota</taxon>
        <taxon>Cytophagia</taxon>
        <taxon>Cytophagales</taxon>
        <taxon>Cytophagaceae</taxon>
        <taxon>Spirosoma</taxon>
    </lineage>
</organism>
<dbReference type="KEGG" id="spir:CWM47_37730"/>
<evidence type="ECO:0000313" key="2">
    <source>
        <dbReference type="Proteomes" id="UP000232883"/>
    </source>
</evidence>
<dbReference type="EMBL" id="CP025096">
    <property type="protein sequence ID" value="AUD07061.1"/>
    <property type="molecule type" value="Genomic_DNA"/>
</dbReference>
<name>A0A2K8ZAY9_9BACT</name>
<dbReference type="AlphaFoldDB" id="A0A2K8ZAY9"/>
<protein>
    <submittedName>
        <fullName evidence="1">Uncharacterized protein</fullName>
    </submittedName>
</protein>
<evidence type="ECO:0000313" key="1">
    <source>
        <dbReference type="EMBL" id="AUD07061.1"/>
    </source>
</evidence>
<sequence length="142" mass="16343">MIKLLLTTILFLSILTLAICQTTMKTYCHAPKVTIRAVENDSLPSESYRVGVKFVFETYFKDTVSIYVDELCVAKKHLKSSSNGFAAAIDVRVHPSQEILLKTDRGECTQFILKRGYKYLYIGRSDNNNWTLAYSNYLWGYY</sequence>
<gene>
    <name evidence="1" type="ORF">CWM47_37730</name>
</gene>
<keyword evidence="2" id="KW-1185">Reference proteome</keyword>
<dbReference type="Proteomes" id="UP000232883">
    <property type="component" value="Chromosome"/>
</dbReference>
<accession>A0A2K8ZAY9</accession>